<dbReference type="PANTHER" id="PTHR32305:SF15">
    <property type="entry name" value="PROTEIN RHSA-RELATED"/>
    <property type="match status" value="1"/>
</dbReference>
<dbReference type="InterPro" id="IPR056823">
    <property type="entry name" value="TEN-like_YD-shell"/>
</dbReference>
<dbReference type="Pfam" id="PF25023">
    <property type="entry name" value="TEN_YD-shell"/>
    <property type="match status" value="1"/>
</dbReference>
<reference evidence="3 4" key="1">
    <citation type="submission" date="2019-03" db="EMBL/GenBank/DDBJ databases">
        <title>Arenimonas daejeonensis sp. nov., isolated from compost.</title>
        <authorList>
            <person name="Jeon C.O."/>
        </authorList>
    </citation>
    <scope>NUCLEOTIDE SEQUENCE [LARGE SCALE GENOMIC DNA]</scope>
    <source>
        <strain evidence="3 4">R29</strain>
    </source>
</reference>
<dbReference type="OrthoDB" id="9816400at2"/>
<dbReference type="AlphaFoldDB" id="A0A5C4RPJ5"/>
<organism evidence="3 4">
    <name type="scientific">Arenimonas terrae</name>
    <dbReference type="NCBI Taxonomy" id="2546226"/>
    <lineage>
        <taxon>Bacteria</taxon>
        <taxon>Pseudomonadati</taxon>
        <taxon>Pseudomonadota</taxon>
        <taxon>Gammaproteobacteria</taxon>
        <taxon>Lysobacterales</taxon>
        <taxon>Lysobacteraceae</taxon>
        <taxon>Arenimonas</taxon>
    </lineage>
</organism>
<comment type="caution">
    <text evidence="3">The sequence shown here is derived from an EMBL/GenBank/DDBJ whole genome shotgun (WGS) entry which is preliminary data.</text>
</comment>
<dbReference type="InterPro" id="IPR050708">
    <property type="entry name" value="T6SS_VgrG/RHS"/>
</dbReference>
<dbReference type="Proteomes" id="UP000305760">
    <property type="component" value="Unassembled WGS sequence"/>
</dbReference>
<dbReference type="EMBL" id="SMDR01000004">
    <property type="protein sequence ID" value="TNJ32849.1"/>
    <property type="molecule type" value="Genomic_DNA"/>
</dbReference>
<feature type="domain" description="Teneurin-like YD-shell" evidence="2">
    <location>
        <begin position="2"/>
        <end position="244"/>
    </location>
</feature>
<evidence type="ECO:0000256" key="1">
    <source>
        <dbReference type="ARBA" id="ARBA00022737"/>
    </source>
</evidence>
<dbReference type="InterPro" id="IPR022385">
    <property type="entry name" value="Rhs_assc_core"/>
</dbReference>
<evidence type="ECO:0000313" key="4">
    <source>
        <dbReference type="Proteomes" id="UP000305760"/>
    </source>
</evidence>
<dbReference type="PANTHER" id="PTHR32305">
    <property type="match status" value="1"/>
</dbReference>
<sequence length="455" mass="49130">MSYDDLDRLVGVTAGSSQGGNAVFAYDVLDNIRQLDQGTRTVRHTYNTSNRISAIKDAAGNTLSTYVQDTRGNLVQRTTGTVIDTFTFDKANRLMACTVGGVNNTYTYDGLGRRVREFDTASTYFFYGRSGQLLYTNDMKTSLRHNHIYLAGSLVAKRTVPFSGTPISVRYQHTDALGSPVAETSETAVLTRRERMTAYGEPADGTWQSGPGFTGHQMDATSKLVYMQQRYYDPVSGRFLSSDPVLADGNSGDNFNRYLYAVASPYKFSDPDGRQSVNQVNGAAAEKHVLEKLTAALADEGVELIKHVTISTTLENGMTVEAVADYAYNRGGVLHFGEVKFGNQSKFSPNQRSVYSAIEKGRVSVVSSAAARKLGVVAGAGVRGARFTLHAAEGSRAARQLGRIAARGALAVLKFAASGTVMAGELLTHTTSYNAYDAAMIDCPRCHPAASVKVE</sequence>
<protein>
    <submittedName>
        <fullName evidence="3">RHS repeat-associated core domain-containing protein</fullName>
    </submittedName>
</protein>
<evidence type="ECO:0000259" key="2">
    <source>
        <dbReference type="Pfam" id="PF25023"/>
    </source>
</evidence>
<dbReference type="NCBIfam" id="TIGR03696">
    <property type="entry name" value="Rhs_assc_core"/>
    <property type="match status" value="1"/>
</dbReference>
<dbReference type="RefSeq" id="WP_139449920.1">
    <property type="nucleotide sequence ID" value="NZ_SMDR01000004.1"/>
</dbReference>
<dbReference type="Gene3D" id="2.180.10.10">
    <property type="entry name" value="RHS repeat-associated core"/>
    <property type="match status" value="1"/>
</dbReference>
<proteinExistence type="predicted"/>
<gene>
    <name evidence="3" type="ORF">E1B00_14145</name>
</gene>
<keyword evidence="4" id="KW-1185">Reference proteome</keyword>
<keyword evidence="1" id="KW-0677">Repeat</keyword>
<name>A0A5C4RPJ5_9GAMM</name>
<accession>A0A5C4RPJ5</accession>
<evidence type="ECO:0000313" key="3">
    <source>
        <dbReference type="EMBL" id="TNJ32849.1"/>
    </source>
</evidence>